<dbReference type="eggNOG" id="ENOG502SGXJ">
    <property type="taxonomic scope" value="Eukaryota"/>
</dbReference>
<sequence length="305" mass="34689">MRVHSNRSDDAMARVSFLLKSRRRAISLTVALILTLLYFRHVDIDNILQLQPTNTSSIATTTTHQSNEYFSIYKLPPSFINEPSHLTPIDQSTLIPQGNQPIDSAHRNGYLHTGACLFVMDSAGRFLFLKRSPSVVTCPNTWSILGEHSNVGEEAKDVPVRALEEELGLVVSVNDNGDDVSTAKGVNDERIAVTIQTLTDNPLYYIRHYGARNDNRIDRQLTYLLLVKLPRRQEDIQWKLDNEVANHKWITLSEMETWLKGDSKYDEPIGQWKETSDDGPANGEFCHRTIRTLYQLGVDRLKQIV</sequence>
<keyword evidence="1" id="KW-1133">Transmembrane helix</keyword>
<evidence type="ECO:0000313" key="4">
    <source>
        <dbReference type="Proteomes" id="UP000001449"/>
    </source>
</evidence>
<dbReference type="Pfam" id="PF00293">
    <property type="entry name" value="NUDIX"/>
    <property type="match status" value="1"/>
</dbReference>
<dbReference type="PaxDb" id="35128-Thaps9133"/>
<keyword evidence="1" id="KW-0472">Membrane</keyword>
<dbReference type="InterPro" id="IPR000086">
    <property type="entry name" value="NUDIX_hydrolase_dom"/>
</dbReference>
<reference evidence="3 4" key="1">
    <citation type="journal article" date="2004" name="Science">
        <title>The genome of the diatom Thalassiosira pseudonana: ecology, evolution, and metabolism.</title>
        <authorList>
            <person name="Armbrust E.V."/>
            <person name="Berges J.A."/>
            <person name="Bowler C."/>
            <person name="Green B.R."/>
            <person name="Martinez D."/>
            <person name="Putnam N.H."/>
            <person name="Zhou S."/>
            <person name="Allen A.E."/>
            <person name="Apt K.E."/>
            <person name="Bechner M."/>
            <person name="Brzezinski M.A."/>
            <person name="Chaal B.K."/>
            <person name="Chiovitti A."/>
            <person name="Davis A.K."/>
            <person name="Demarest M.S."/>
            <person name="Detter J.C."/>
            <person name="Glavina T."/>
            <person name="Goodstein D."/>
            <person name="Hadi M.Z."/>
            <person name="Hellsten U."/>
            <person name="Hildebrand M."/>
            <person name="Jenkins B.D."/>
            <person name="Jurka J."/>
            <person name="Kapitonov V.V."/>
            <person name="Kroger N."/>
            <person name="Lau W.W."/>
            <person name="Lane T.W."/>
            <person name="Larimer F.W."/>
            <person name="Lippmeier J.C."/>
            <person name="Lucas S."/>
            <person name="Medina M."/>
            <person name="Montsant A."/>
            <person name="Obornik M."/>
            <person name="Parker M.S."/>
            <person name="Palenik B."/>
            <person name="Pazour G.J."/>
            <person name="Richardson P.M."/>
            <person name="Rynearson T.A."/>
            <person name="Saito M.A."/>
            <person name="Schwartz D.C."/>
            <person name="Thamatrakoln K."/>
            <person name="Valentin K."/>
            <person name="Vardi A."/>
            <person name="Wilkerson F.P."/>
            <person name="Rokhsar D.S."/>
        </authorList>
    </citation>
    <scope>NUCLEOTIDE SEQUENCE [LARGE SCALE GENOMIC DNA]</scope>
    <source>
        <strain evidence="3 4">CCMP1335</strain>
    </source>
</reference>
<accession>B8CAG7</accession>
<keyword evidence="4" id="KW-1185">Reference proteome</keyword>
<protein>
    <recommendedName>
        <fullName evidence="2">Nudix hydrolase domain-containing protein</fullName>
    </recommendedName>
</protein>
<dbReference type="EMBL" id="CM000647">
    <property type="protein sequence ID" value="EED89676.1"/>
    <property type="molecule type" value="Genomic_DNA"/>
</dbReference>
<dbReference type="HOGENOM" id="CLU_913629_0_0_1"/>
<keyword evidence="1" id="KW-0812">Transmembrane</keyword>
<dbReference type="SUPFAM" id="SSF55811">
    <property type="entry name" value="Nudix"/>
    <property type="match status" value="1"/>
</dbReference>
<evidence type="ECO:0000313" key="3">
    <source>
        <dbReference type="EMBL" id="EED89676.1"/>
    </source>
</evidence>
<gene>
    <name evidence="3" type="ORF">THAPSDRAFT_9133</name>
</gene>
<dbReference type="Gene3D" id="3.90.79.10">
    <property type="entry name" value="Nucleoside Triphosphate Pyrophosphohydrolase"/>
    <property type="match status" value="1"/>
</dbReference>
<dbReference type="PROSITE" id="PS51462">
    <property type="entry name" value="NUDIX"/>
    <property type="match status" value="1"/>
</dbReference>
<organism evidence="3 4">
    <name type="scientific">Thalassiosira pseudonana</name>
    <name type="common">Marine diatom</name>
    <name type="synonym">Cyclotella nana</name>
    <dbReference type="NCBI Taxonomy" id="35128"/>
    <lineage>
        <taxon>Eukaryota</taxon>
        <taxon>Sar</taxon>
        <taxon>Stramenopiles</taxon>
        <taxon>Ochrophyta</taxon>
        <taxon>Bacillariophyta</taxon>
        <taxon>Coscinodiscophyceae</taxon>
        <taxon>Thalassiosirophycidae</taxon>
        <taxon>Thalassiosirales</taxon>
        <taxon>Thalassiosiraceae</taxon>
        <taxon>Thalassiosira</taxon>
    </lineage>
</organism>
<dbReference type="RefSeq" id="XP_002293215.1">
    <property type="nucleotide sequence ID" value="XM_002293179.1"/>
</dbReference>
<dbReference type="InterPro" id="IPR015797">
    <property type="entry name" value="NUDIX_hydrolase-like_dom_sf"/>
</dbReference>
<evidence type="ECO:0000256" key="1">
    <source>
        <dbReference type="SAM" id="Phobius"/>
    </source>
</evidence>
<proteinExistence type="predicted"/>
<evidence type="ECO:0000259" key="2">
    <source>
        <dbReference type="PROSITE" id="PS51462"/>
    </source>
</evidence>
<dbReference type="AlphaFoldDB" id="B8CAG7"/>
<reference evidence="3 4" key="2">
    <citation type="journal article" date="2008" name="Nature">
        <title>The Phaeodactylum genome reveals the evolutionary history of diatom genomes.</title>
        <authorList>
            <person name="Bowler C."/>
            <person name="Allen A.E."/>
            <person name="Badger J.H."/>
            <person name="Grimwood J."/>
            <person name="Jabbari K."/>
            <person name="Kuo A."/>
            <person name="Maheswari U."/>
            <person name="Martens C."/>
            <person name="Maumus F."/>
            <person name="Otillar R.P."/>
            <person name="Rayko E."/>
            <person name="Salamov A."/>
            <person name="Vandepoele K."/>
            <person name="Beszteri B."/>
            <person name="Gruber A."/>
            <person name="Heijde M."/>
            <person name="Katinka M."/>
            <person name="Mock T."/>
            <person name="Valentin K."/>
            <person name="Verret F."/>
            <person name="Berges J.A."/>
            <person name="Brownlee C."/>
            <person name="Cadoret J.P."/>
            <person name="Chiovitti A."/>
            <person name="Choi C.J."/>
            <person name="Coesel S."/>
            <person name="De Martino A."/>
            <person name="Detter J.C."/>
            <person name="Durkin C."/>
            <person name="Falciatore A."/>
            <person name="Fournet J."/>
            <person name="Haruta M."/>
            <person name="Huysman M.J."/>
            <person name="Jenkins B.D."/>
            <person name="Jiroutova K."/>
            <person name="Jorgensen R.E."/>
            <person name="Joubert Y."/>
            <person name="Kaplan A."/>
            <person name="Kroger N."/>
            <person name="Kroth P.G."/>
            <person name="La Roche J."/>
            <person name="Lindquist E."/>
            <person name="Lommer M."/>
            <person name="Martin-Jezequel V."/>
            <person name="Lopez P.J."/>
            <person name="Lucas S."/>
            <person name="Mangogna M."/>
            <person name="McGinnis K."/>
            <person name="Medlin L.K."/>
            <person name="Montsant A."/>
            <person name="Oudot-Le Secq M.P."/>
            <person name="Napoli C."/>
            <person name="Obornik M."/>
            <person name="Parker M.S."/>
            <person name="Petit J.L."/>
            <person name="Porcel B.M."/>
            <person name="Poulsen N."/>
            <person name="Robison M."/>
            <person name="Rychlewski L."/>
            <person name="Rynearson T.A."/>
            <person name="Schmutz J."/>
            <person name="Shapiro H."/>
            <person name="Siaut M."/>
            <person name="Stanley M."/>
            <person name="Sussman M.R."/>
            <person name="Taylor A.R."/>
            <person name="Vardi A."/>
            <person name="von Dassow P."/>
            <person name="Vyverman W."/>
            <person name="Willis A."/>
            <person name="Wyrwicz L.S."/>
            <person name="Rokhsar D.S."/>
            <person name="Weissenbach J."/>
            <person name="Armbrust E.V."/>
            <person name="Green B.R."/>
            <person name="Van de Peer Y."/>
            <person name="Grigoriev I.V."/>
        </authorList>
    </citation>
    <scope>NUCLEOTIDE SEQUENCE [LARGE SCALE GENOMIC DNA]</scope>
    <source>
        <strain evidence="3 4">CCMP1335</strain>
    </source>
</reference>
<dbReference type="Proteomes" id="UP000001449">
    <property type="component" value="Chromosome 12"/>
</dbReference>
<dbReference type="InParanoid" id="B8CAG7"/>
<dbReference type="OMA" id="CHRTIRT"/>
<feature type="transmembrane region" description="Helical" evidence="1">
    <location>
        <begin position="21"/>
        <end position="39"/>
    </location>
</feature>
<dbReference type="KEGG" id="tps:THAPSDRAFT_9133"/>
<name>B8CAG7_THAPS</name>
<feature type="domain" description="Nudix hydrolase" evidence="2">
    <location>
        <begin position="110"/>
        <end position="275"/>
    </location>
</feature>
<dbReference type="GeneID" id="7447570"/>